<reference evidence="1" key="1">
    <citation type="submission" date="2024-09" db="EMBL/GenBank/DDBJ databases">
        <title>Black Yeasts Isolated from many extreme environments.</title>
        <authorList>
            <person name="Coleine C."/>
            <person name="Stajich J.E."/>
            <person name="Selbmann L."/>
        </authorList>
    </citation>
    <scope>NUCLEOTIDE SEQUENCE</scope>
    <source>
        <strain evidence="1">CCFEE 5737</strain>
    </source>
</reference>
<evidence type="ECO:0000313" key="1">
    <source>
        <dbReference type="EMBL" id="KAK3062302.1"/>
    </source>
</evidence>
<accession>A0ACC3D652</accession>
<proteinExistence type="predicted"/>
<name>A0ACC3D652_9PEZI</name>
<gene>
    <name evidence="1" type="ORF">LTS18_004404</name>
</gene>
<dbReference type="Proteomes" id="UP001186974">
    <property type="component" value="Unassembled WGS sequence"/>
</dbReference>
<sequence>MSAAFTASPSGLYQCGDCGHGYTRVDHLARHVRSHTKEKPYACEVCAKSFGRADLLKRHAGNHDQDTSSKRQKKQSSRGTACKPSPRSHGDDDGFEGETVPTPSLSFLGKNTVKGGGKYSMPITLANQIDPPASTNMRDPTFTDITECQHVAEQAALTSSASLASNQVDVTPEILDTDLNSLPNFFRDTMPPLPGQSGEPSFAAPRDLIDVWTTGRLNTFGLGNRAGLDFDGIDFCFLDTYDNLMPLYLDFESSTNSCTGLTPMTPYDSGELRDEVQSTDRNDNQSGLGDNAHPTPEITCHNIKKWRSHSSSNQHWFAGKLDQSSRDQMLALLVKTSKAADAGQLARQFPSVDLLDKLLRYYLATPHIRCSRWLHMPTFDLINKNKPELLLSLISAGAVLTPDGTLRKWGLALQESAREYILEKWEEDKSSMDDVQRIQAFMLHLEVGLWRGNNCDVELAESLLQRLVTQTTKDNRWSRNGSHIASSGTTRAHNEALWQAPTANAWKELLLSQSVIPPTRPSVIDCMNDITVLSSSNPLIDIHIAACVFLFASWGLVWQHKQSVAVTKPQSPGSLLLTSQHQNLTQSLNNFRASYDPYGPAWILVELELLHLNVSIEDVQLFVGLEGPQEAARVYPVLRTWGSTKSARQAVWHAGQIVRAVRSHPEEAVRDFHAVAAYHAGLALWAYGSLLRATPRLAASEAHGTAPTVYLDGAETPESRRFIDVGRGTPAISCSEPKGGPAIPTFVDDGTAVMDTVSDLLRQNQETKDVPRPALVDRLIELMAGLEIGCDDNGDGIHLI</sequence>
<dbReference type="EMBL" id="JAWDJW010007359">
    <property type="protein sequence ID" value="KAK3062302.1"/>
    <property type="molecule type" value="Genomic_DNA"/>
</dbReference>
<organism evidence="1 2">
    <name type="scientific">Coniosporium uncinatum</name>
    <dbReference type="NCBI Taxonomy" id="93489"/>
    <lineage>
        <taxon>Eukaryota</taxon>
        <taxon>Fungi</taxon>
        <taxon>Dikarya</taxon>
        <taxon>Ascomycota</taxon>
        <taxon>Pezizomycotina</taxon>
        <taxon>Dothideomycetes</taxon>
        <taxon>Dothideomycetes incertae sedis</taxon>
        <taxon>Coniosporium</taxon>
    </lineage>
</organism>
<protein>
    <submittedName>
        <fullName evidence="1">Uncharacterized protein</fullName>
    </submittedName>
</protein>
<comment type="caution">
    <text evidence="1">The sequence shown here is derived from an EMBL/GenBank/DDBJ whole genome shotgun (WGS) entry which is preliminary data.</text>
</comment>
<evidence type="ECO:0000313" key="2">
    <source>
        <dbReference type="Proteomes" id="UP001186974"/>
    </source>
</evidence>
<keyword evidence="2" id="KW-1185">Reference proteome</keyword>